<accession>A0A428TDR9</accession>
<dbReference type="AlphaFoldDB" id="A0A428TDR9"/>
<organism evidence="2 3">
    <name type="scientific">Fusarium oligoseptatum</name>
    <dbReference type="NCBI Taxonomy" id="2604345"/>
    <lineage>
        <taxon>Eukaryota</taxon>
        <taxon>Fungi</taxon>
        <taxon>Dikarya</taxon>
        <taxon>Ascomycota</taxon>
        <taxon>Pezizomycotina</taxon>
        <taxon>Sordariomycetes</taxon>
        <taxon>Hypocreomycetidae</taxon>
        <taxon>Hypocreales</taxon>
        <taxon>Nectriaceae</taxon>
        <taxon>Fusarium</taxon>
        <taxon>Fusarium solani species complex</taxon>
    </lineage>
</organism>
<feature type="region of interest" description="Disordered" evidence="1">
    <location>
        <begin position="1"/>
        <end position="52"/>
    </location>
</feature>
<proteinExistence type="predicted"/>
<dbReference type="Proteomes" id="UP000287144">
    <property type="component" value="Unassembled WGS sequence"/>
</dbReference>
<evidence type="ECO:0000313" key="2">
    <source>
        <dbReference type="EMBL" id="RSM00206.1"/>
    </source>
</evidence>
<evidence type="ECO:0000313" key="3">
    <source>
        <dbReference type="Proteomes" id="UP000287144"/>
    </source>
</evidence>
<name>A0A428TDR9_9HYPO</name>
<protein>
    <submittedName>
        <fullName evidence="2">Uncharacterized protein</fullName>
    </submittedName>
</protein>
<reference evidence="2 3" key="1">
    <citation type="submission" date="2017-06" db="EMBL/GenBank/DDBJ databases">
        <title>Comparative genomic analysis of Ambrosia Fusariam Clade fungi.</title>
        <authorList>
            <person name="Stajich J.E."/>
            <person name="Carrillo J."/>
            <person name="Kijimoto T."/>
            <person name="Eskalen A."/>
            <person name="O'Donnell K."/>
            <person name="Kasson M."/>
        </authorList>
    </citation>
    <scope>NUCLEOTIDE SEQUENCE [LARGE SCALE GENOMIC DNA]</scope>
    <source>
        <strain evidence="2 3">NRRL62579</strain>
    </source>
</reference>
<comment type="caution">
    <text evidence="2">The sequence shown here is derived from an EMBL/GenBank/DDBJ whole genome shotgun (WGS) entry which is preliminary data.</text>
</comment>
<evidence type="ECO:0000256" key="1">
    <source>
        <dbReference type="SAM" id="MobiDB-lite"/>
    </source>
</evidence>
<sequence>MAWHYLSTRPDQTLQNEAPNGPQETFKPSMPEGLKDQGRSSHLPGRPSPDHR</sequence>
<dbReference type="EMBL" id="NKCK01000096">
    <property type="protein sequence ID" value="RSM00206.1"/>
    <property type="molecule type" value="Genomic_DNA"/>
</dbReference>
<feature type="compositionally biased region" description="Polar residues" evidence="1">
    <location>
        <begin position="9"/>
        <end position="18"/>
    </location>
</feature>
<keyword evidence="3" id="KW-1185">Reference proteome</keyword>
<gene>
    <name evidence="2" type="ORF">CEP52_009254</name>
</gene>